<sequence>MRVRKLAFATLAVTAALSLTACQDDGTGTAQGAPTAATTASSGASPSGAPASGGPASGGPGKGSTPPTAAPAGSAGAGKGAKCRTADLTITAADRTITGDADHTVVVELKNHSGKDCTLSGYAGVDLKTSAGTLSAKRSGEPVVTGVVPNGKSTYFGITYPANASGGSGAHITGLVVTPPDETQSVTLPWPGAGSLPVTDGSGSPVKIGPMGSAGQGQ</sequence>
<feature type="region of interest" description="Disordered" evidence="1">
    <location>
        <begin position="27"/>
        <end position="80"/>
    </location>
</feature>
<feature type="chain" id="PRO_5043908103" evidence="2">
    <location>
        <begin position="22"/>
        <end position="218"/>
    </location>
</feature>
<organism evidence="4">
    <name type="scientific">Kitasatospora camelliae</name>
    <dbReference type="NCBI Taxonomy" id="3156397"/>
    <lineage>
        <taxon>Bacteria</taxon>
        <taxon>Bacillati</taxon>
        <taxon>Actinomycetota</taxon>
        <taxon>Actinomycetes</taxon>
        <taxon>Kitasatosporales</taxon>
        <taxon>Streptomycetaceae</taxon>
        <taxon>Kitasatospora</taxon>
    </lineage>
</organism>
<dbReference type="AlphaFoldDB" id="A0AAU8K6Y8"/>
<dbReference type="RefSeq" id="WP_354644724.1">
    <property type="nucleotide sequence ID" value="NZ_CP159872.1"/>
</dbReference>
<evidence type="ECO:0000259" key="3">
    <source>
        <dbReference type="Pfam" id="PF14016"/>
    </source>
</evidence>
<name>A0AAU8K6Y8_9ACTN</name>
<reference evidence="4" key="1">
    <citation type="submission" date="2024-06" db="EMBL/GenBank/DDBJ databases">
        <title>The genome sequences of Kitasatospora sp. strain HUAS MG31.</title>
        <authorList>
            <person name="Mo P."/>
        </authorList>
    </citation>
    <scope>NUCLEOTIDE SEQUENCE</scope>
    <source>
        <strain evidence="4">HUAS MG31</strain>
    </source>
</reference>
<feature type="compositionally biased region" description="Low complexity" evidence="1">
    <location>
        <begin position="27"/>
        <end position="54"/>
    </location>
</feature>
<gene>
    <name evidence="4" type="ORF">ABWK59_35130</name>
</gene>
<feature type="region of interest" description="Disordered" evidence="1">
    <location>
        <begin position="183"/>
        <end position="218"/>
    </location>
</feature>
<feature type="signal peptide" evidence="2">
    <location>
        <begin position="1"/>
        <end position="21"/>
    </location>
</feature>
<protein>
    <submittedName>
        <fullName evidence="4">DUF4232 domain-containing protein</fullName>
    </submittedName>
</protein>
<evidence type="ECO:0000256" key="2">
    <source>
        <dbReference type="SAM" id="SignalP"/>
    </source>
</evidence>
<dbReference type="PROSITE" id="PS51257">
    <property type="entry name" value="PROKAR_LIPOPROTEIN"/>
    <property type="match status" value="1"/>
</dbReference>
<evidence type="ECO:0000256" key="1">
    <source>
        <dbReference type="SAM" id="MobiDB-lite"/>
    </source>
</evidence>
<dbReference type="KEGG" id="kcm:ABWK59_35130"/>
<proteinExistence type="predicted"/>
<keyword evidence="2" id="KW-0732">Signal</keyword>
<dbReference type="Pfam" id="PF14016">
    <property type="entry name" value="DUF4232"/>
    <property type="match status" value="1"/>
</dbReference>
<evidence type="ECO:0000313" key="4">
    <source>
        <dbReference type="EMBL" id="XCM83787.1"/>
    </source>
</evidence>
<feature type="domain" description="DUF4232" evidence="3">
    <location>
        <begin position="83"/>
        <end position="210"/>
    </location>
</feature>
<dbReference type="InterPro" id="IPR025326">
    <property type="entry name" value="DUF4232"/>
</dbReference>
<dbReference type="EMBL" id="CP159872">
    <property type="protein sequence ID" value="XCM83787.1"/>
    <property type="molecule type" value="Genomic_DNA"/>
</dbReference>
<accession>A0AAU8K6Y8</accession>
<feature type="compositionally biased region" description="Low complexity" evidence="1">
    <location>
        <begin position="63"/>
        <end position="74"/>
    </location>
</feature>